<organism evidence="1 2">
    <name type="scientific">Physocladia obscura</name>
    <dbReference type="NCBI Taxonomy" id="109957"/>
    <lineage>
        <taxon>Eukaryota</taxon>
        <taxon>Fungi</taxon>
        <taxon>Fungi incertae sedis</taxon>
        <taxon>Chytridiomycota</taxon>
        <taxon>Chytridiomycota incertae sedis</taxon>
        <taxon>Chytridiomycetes</taxon>
        <taxon>Chytridiales</taxon>
        <taxon>Chytriomycetaceae</taxon>
        <taxon>Physocladia</taxon>
    </lineage>
</organism>
<evidence type="ECO:0000313" key="1">
    <source>
        <dbReference type="EMBL" id="KAJ3126002.1"/>
    </source>
</evidence>
<keyword evidence="2" id="KW-1185">Reference proteome</keyword>
<protein>
    <submittedName>
        <fullName evidence="1">Uncharacterized protein</fullName>
    </submittedName>
</protein>
<gene>
    <name evidence="1" type="ORF">HK100_010492</name>
</gene>
<comment type="caution">
    <text evidence="1">The sequence shown here is derived from an EMBL/GenBank/DDBJ whole genome shotgun (WGS) entry which is preliminary data.</text>
</comment>
<dbReference type="AlphaFoldDB" id="A0AAD5T8G5"/>
<dbReference type="EMBL" id="JADGJH010000581">
    <property type="protein sequence ID" value="KAJ3126002.1"/>
    <property type="molecule type" value="Genomic_DNA"/>
</dbReference>
<proteinExistence type="predicted"/>
<evidence type="ECO:0000313" key="2">
    <source>
        <dbReference type="Proteomes" id="UP001211907"/>
    </source>
</evidence>
<reference evidence="1" key="1">
    <citation type="submission" date="2020-05" db="EMBL/GenBank/DDBJ databases">
        <title>Phylogenomic resolution of chytrid fungi.</title>
        <authorList>
            <person name="Stajich J.E."/>
            <person name="Amses K."/>
            <person name="Simmons R."/>
            <person name="Seto K."/>
            <person name="Myers J."/>
            <person name="Bonds A."/>
            <person name="Quandt C.A."/>
            <person name="Barry K."/>
            <person name="Liu P."/>
            <person name="Grigoriev I."/>
            <person name="Longcore J.E."/>
            <person name="James T.Y."/>
        </authorList>
    </citation>
    <scope>NUCLEOTIDE SEQUENCE</scope>
    <source>
        <strain evidence="1">JEL0513</strain>
    </source>
</reference>
<feature type="non-terminal residue" evidence="1">
    <location>
        <position position="163"/>
    </location>
</feature>
<accession>A0AAD5T8G5</accession>
<sequence length="163" mass="17985">MKLRRTIVRIISLSTPIAILITVLAIQSDIQARNRLSAAILSSNSNETNYHTVHSHNDLAFKNIAIAIKTGREVAFDRIPIQILTFMHRVKNFILVGSDGDFLVGPHLGVYDVVSSVPVFADANNNNDKVEARMKAEIDAQVRAVAKQQNIGDIENSVVPAWD</sequence>
<name>A0AAD5T8G5_9FUNG</name>
<dbReference type="Proteomes" id="UP001211907">
    <property type="component" value="Unassembled WGS sequence"/>
</dbReference>